<gene>
    <name evidence="2" type="ORF">ACFQ1S_16875</name>
</gene>
<dbReference type="CDD" id="cd00093">
    <property type="entry name" value="HTH_XRE"/>
    <property type="match status" value="1"/>
</dbReference>
<protein>
    <submittedName>
        <fullName evidence="2">Helix-turn-helix transcriptional regulator</fullName>
    </submittedName>
</protein>
<evidence type="ECO:0000313" key="2">
    <source>
        <dbReference type="EMBL" id="MFD1047103.1"/>
    </source>
</evidence>
<dbReference type="InterPro" id="IPR010982">
    <property type="entry name" value="Lambda_DNA-bd_dom_sf"/>
</dbReference>
<proteinExistence type="predicted"/>
<dbReference type="SUPFAM" id="SSF47413">
    <property type="entry name" value="lambda repressor-like DNA-binding domains"/>
    <property type="match status" value="1"/>
</dbReference>
<feature type="domain" description="HTH cro/C1-type" evidence="1">
    <location>
        <begin position="32"/>
        <end position="85"/>
    </location>
</feature>
<evidence type="ECO:0000259" key="1">
    <source>
        <dbReference type="PROSITE" id="PS50943"/>
    </source>
</evidence>
<dbReference type="PANTHER" id="PTHR35010">
    <property type="entry name" value="BLL4672 PROTEIN-RELATED"/>
    <property type="match status" value="1"/>
</dbReference>
<dbReference type="InterPro" id="IPR001387">
    <property type="entry name" value="Cro/C1-type_HTH"/>
</dbReference>
<dbReference type="Gene3D" id="3.30.450.180">
    <property type="match status" value="1"/>
</dbReference>
<evidence type="ECO:0000313" key="3">
    <source>
        <dbReference type="Proteomes" id="UP001597045"/>
    </source>
</evidence>
<reference evidence="3" key="1">
    <citation type="journal article" date="2019" name="Int. J. Syst. Evol. Microbiol.">
        <title>The Global Catalogue of Microorganisms (GCM) 10K type strain sequencing project: providing services to taxonomists for standard genome sequencing and annotation.</title>
        <authorList>
            <consortium name="The Broad Institute Genomics Platform"/>
            <consortium name="The Broad Institute Genome Sequencing Center for Infectious Disease"/>
            <person name="Wu L."/>
            <person name="Ma J."/>
        </authorList>
    </citation>
    <scope>NUCLEOTIDE SEQUENCE [LARGE SCALE GENOMIC DNA]</scope>
    <source>
        <strain evidence="3">JCM 31486</strain>
    </source>
</reference>
<comment type="caution">
    <text evidence="2">The sequence shown here is derived from an EMBL/GenBank/DDBJ whole genome shotgun (WGS) entry which is preliminary data.</text>
</comment>
<dbReference type="InterPro" id="IPR041413">
    <property type="entry name" value="MLTR_LBD"/>
</dbReference>
<dbReference type="EMBL" id="JBHTIS010000928">
    <property type="protein sequence ID" value="MFD1047103.1"/>
    <property type="molecule type" value="Genomic_DNA"/>
</dbReference>
<dbReference type="Pfam" id="PF17765">
    <property type="entry name" value="MLTR_LBD"/>
    <property type="match status" value="1"/>
</dbReference>
<dbReference type="Pfam" id="PF13560">
    <property type="entry name" value="HTH_31"/>
    <property type="match status" value="1"/>
</dbReference>
<keyword evidence="3" id="KW-1185">Reference proteome</keyword>
<organism evidence="2 3">
    <name type="scientific">Kibdelosporangium lantanae</name>
    <dbReference type="NCBI Taxonomy" id="1497396"/>
    <lineage>
        <taxon>Bacteria</taxon>
        <taxon>Bacillati</taxon>
        <taxon>Actinomycetota</taxon>
        <taxon>Actinomycetes</taxon>
        <taxon>Pseudonocardiales</taxon>
        <taxon>Pseudonocardiaceae</taxon>
        <taxon>Kibdelosporangium</taxon>
    </lineage>
</organism>
<accession>A0ABW3M951</accession>
<dbReference type="Proteomes" id="UP001597045">
    <property type="component" value="Unassembled WGS sequence"/>
</dbReference>
<dbReference type="PROSITE" id="PS50943">
    <property type="entry name" value="HTH_CROC1"/>
    <property type="match status" value="1"/>
</dbReference>
<name>A0ABW3M951_9PSEU</name>
<sequence length="270" mass="31312">MATSDNRRELARFLRTRRERITPEQVGLPESARRRIRGLRREEVAVLAGLSPTWYTYLEQARDIRPSPEVLDSLAHVLQLTEDERQYLHQLALGHVENTFAVAPAATINSLVADLVQVAGGAPYPLYAIDYSGEVIAWNDVCRDWYTDWSKLAGIERNIVWWMLMNPEARERIVDWSDDAKDIVGRTRALSARFPHDPRVSELLTRLHAECEEFVRWWPDHDVRGQRQRSRRFRVDGQAIRSMRLVVVHPADDQHVTMAFHLPDSDDEEV</sequence>
<dbReference type="Gene3D" id="1.10.260.40">
    <property type="entry name" value="lambda repressor-like DNA-binding domains"/>
    <property type="match status" value="1"/>
</dbReference>
<dbReference type="SMART" id="SM00530">
    <property type="entry name" value="HTH_XRE"/>
    <property type="match status" value="1"/>
</dbReference>